<protein>
    <submittedName>
        <fullName evidence="1">Uncharacterized protein</fullName>
    </submittedName>
</protein>
<reference evidence="1" key="1">
    <citation type="submission" date="2019-08" db="EMBL/GenBank/DDBJ databases">
        <authorList>
            <person name="Kucharzyk K."/>
            <person name="Murdoch R.W."/>
            <person name="Higgins S."/>
            <person name="Loffler F."/>
        </authorList>
    </citation>
    <scope>NUCLEOTIDE SEQUENCE</scope>
</reference>
<dbReference type="AlphaFoldDB" id="A0A645B0U0"/>
<comment type="caution">
    <text evidence="1">The sequence shown here is derived from an EMBL/GenBank/DDBJ whole genome shotgun (WGS) entry which is preliminary data.</text>
</comment>
<evidence type="ECO:0000313" key="1">
    <source>
        <dbReference type="EMBL" id="MPM58666.1"/>
    </source>
</evidence>
<name>A0A645B0U0_9ZZZZ</name>
<gene>
    <name evidence="1" type="ORF">SDC9_105499</name>
</gene>
<dbReference type="EMBL" id="VSSQ01016891">
    <property type="protein sequence ID" value="MPM58666.1"/>
    <property type="molecule type" value="Genomic_DNA"/>
</dbReference>
<organism evidence="1">
    <name type="scientific">bioreactor metagenome</name>
    <dbReference type="NCBI Taxonomy" id="1076179"/>
    <lineage>
        <taxon>unclassified sequences</taxon>
        <taxon>metagenomes</taxon>
        <taxon>ecological metagenomes</taxon>
    </lineage>
</organism>
<proteinExistence type="predicted"/>
<accession>A0A645B0U0</accession>
<sequence>MYELTIDEADLIDGYRKLSRTWQKVAIGEIYELVGDTVEELEEEVIEFDSEELDEEPEA</sequence>